<dbReference type="HAMAP" id="MF_00434">
    <property type="entry name" value="Pterin_4_alpha"/>
    <property type="match status" value="1"/>
</dbReference>
<gene>
    <name evidence="5" type="ORF">B0I10_107167</name>
</gene>
<keyword evidence="6" id="KW-1185">Reference proteome</keyword>
<name>A0A328WTV3_9FLAO</name>
<evidence type="ECO:0000256" key="2">
    <source>
        <dbReference type="ARBA" id="ARBA00006472"/>
    </source>
</evidence>
<dbReference type="SUPFAM" id="SSF55248">
    <property type="entry name" value="PCD-like"/>
    <property type="match status" value="1"/>
</dbReference>
<evidence type="ECO:0000256" key="1">
    <source>
        <dbReference type="ARBA" id="ARBA00001554"/>
    </source>
</evidence>
<dbReference type="GO" id="GO:0006729">
    <property type="term" value="P:tetrahydrobiopterin biosynthetic process"/>
    <property type="evidence" value="ECO:0007669"/>
    <property type="project" value="InterPro"/>
</dbReference>
<dbReference type="EMBL" id="QLSV01000007">
    <property type="protein sequence ID" value="RAR47887.1"/>
    <property type="molecule type" value="Genomic_DNA"/>
</dbReference>
<dbReference type="EC" id="4.2.1.96" evidence="4"/>
<dbReference type="InterPro" id="IPR001533">
    <property type="entry name" value="Pterin_deHydtase"/>
</dbReference>
<dbReference type="NCBIfam" id="NF002017">
    <property type="entry name" value="PRK00823.1-2"/>
    <property type="match status" value="1"/>
</dbReference>
<dbReference type="PANTHER" id="PTHR12599:SF0">
    <property type="entry name" value="PTERIN-4-ALPHA-CARBINOLAMINE DEHYDRATASE"/>
    <property type="match status" value="1"/>
</dbReference>
<evidence type="ECO:0000313" key="6">
    <source>
        <dbReference type="Proteomes" id="UP000249518"/>
    </source>
</evidence>
<evidence type="ECO:0000313" key="5">
    <source>
        <dbReference type="EMBL" id="RAR47887.1"/>
    </source>
</evidence>
<evidence type="ECO:0000256" key="3">
    <source>
        <dbReference type="ARBA" id="ARBA00023239"/>
    </source>
</evidence>
<organism evidence="5 6">
    <name type="scientific">Flavobacterium lacus</name>
    <dbReference type="NCBI Taxonomy" id="1353778"/>
    <lineage>
        <taxon>Bacteria</taxon>
        <taxon>Pseudomonadati</taxon>
        <taxon>Bacteroidota</taxon>
        <taxon>Flavobacteriia</taxon>
        <taxon>Flavobacteriales</taxon>
        <taxon>Flavobacteriaceae</taxon>
        <taxon>Flavobacterium</taxon>
    </lineage>
</organism>
<comment type="similarity">
    <text evidence="2 4">Belongs to the pterin-4-alpha-carbinolamine dehydratase family.</text>
</comment>
<dbReference type="InterPro" id="IPR036428">
    <property type="entry name" value="PCD_sf"/>
</dbReference>
<dbReference type="OrthoDB" id="9794987at2"/>
<accession>A0A328WTV3</accession>
<comment type="caution">
    <text evidence="5">The sequence shown here is derived from an EMBL/GenBank/DDBJ whole genome shotgun (WGS) entry which is preliminary data.</text>
</comment>
<comment type="catalytic activity">
    <reaction evidence="1 4">
        <text>(4aS,6R)-4a-hydroxy-L-erythro-5,6,7,8-tetrahydrobiopterin = (6R)-L-erythro-6,7-dihydrobiopterin + H2O</text>
        <dbReference type="Rhea" id="RHEA:11920"/>
        <dbReference type="ChEBI" id="CHEBI:15377"/>
        <dbReference type="ChEBI" id="CHEBI:15642"/>
        <dbReference type="ChEBI" id="CHEBI:43120"/>
        <dbReference type="EC" id="4.2.1.96"/>
    </reaction>
</comment>
<keyword evidence="3 4" id="KW-0456">Lyase</keyword>
<evidence type="ECO:0000256" key="4">
    <source>
        <dbReference type="HAMAP-Rule" id="MF_00434"/>
    </source>
</evidence>
<dbReference type="PANTHER" id="PTHR12599">
    <property type="entry name" value="PTERIN-4-ALPHA-CARBINOLAMINE DEHYDRATASE"/>
    <property type="match status" value="1"/>
</dbReference>
<proteinExistence type="inferred from homology"/>
<dbReference type="Gene3D" id="3.30.1360.20">
    <property type="entry name" value="Transcriptional coactivator/pterin dehydratase"/>
    <property type="match status" value="1"/>
</dbReference>
<dbReference type="Proteomes" id="UP000249518">
    <property type="component" value="Unassembled WGS sequence"/>
</dbReference>
<dbReference type="NCBIfam" id="NF002018">
    <property type="entry name" value="PRK00823.1-3"/>
    <property type="match status" value="1"/>
</dbReference>
<sequence length="91" mass="10433">MKTLSKAEIQTQLEQLNEWKFKNKSIQKDFKFKNFSEALAFIVQIGTVAEKQNHHPEITNVYNKVSLQLTTHDSDGVTEKDIKLALAIDTI</sequence>
<dbReference type="RefSeq" id="WP_112086158.1">
    <property type="nucleotide sequence ID" value="NZ_QLSV01000007.1"/>
</dbReference>
<reference evidence="5 6" key="1">
    <citation type="submission" date="2018-06" db="EMBL/GenBank/DDBJ databases">
        <title>Genomic Encyclopedia of Type Strains, Phase III (KMG-III): the genomes of soil and plant-associated and newly described type strains.</title>
        <authorList>
            <person name="Whitman W."/>
        </authorList>
    </citation>
    <scope>NUCLEOTIDE SEQUENCE [LARGE SCALE GENOMIC DNA]</scope>
    <source>
        <strain evidence="5 6">CGMCC 1.12504</strain>
    </source>
</reference>
<dbReference type="Pfam" id="PF01329">
    <property type="entry name" value="Pterin_4a"/>
    <property type="match status" value="1"/>
</dbReference>
<dbReference type="AlphaFoldDB" id="A0A328WTV3"/>
<protein>
    <recommendedName>
        <fullName evidence="4">Putative pterin-4-alpha-carbinolamine dehydratase</fullName>
        <shortName evidence="4">PHS</shortName>
        <ecNumber evidence="4">4.2.1.96</ecNumber>
    </recommendedName>
    <alternativeName>
        <fullName evidence="4">4-alpha-hydroxy-tetrahydropterin dehydratase</fullName>
    </alternativeName>
    <alternativeName>
        <fullName evidence="4">Pterin carbinolamine dehydratase</fullName>
        <shortName evidence="4">PCD</shortName>
    </alternativeName>
</protein>
<dbReference type="GO" id="GO:0008124">
    <property type="term" value="F:4-alpha-hydroxytetrahydrobiopterin dehydratase activity"/>
    <property type="evidence" value="ECO:0007669"/>
    <property type="project" value="UniProtKB-UniRule"/>
</dbReference>